<dbReference type="EMBL" id="AAACVH010000034">
    <property type="protein sequence ID" value="EAA8666949.1"/>
    <property type="molecule type" value="Genomic_DNA"/>
</dbReference>
<feature type="coiled-coil region" evidence="1">
    <location>
        <begin position="39"/>
        <end position="94"/>
    </location>
</feature>
<gene>
    <name evidence="3" type="ORF">KO51_23690</name>
    <name evidence="2" type="ORF">NL99_18605</name>
</gene>
<reference evidence="3" key="1">
    <citation type="submission" date="2018-08" db="EMBL/GenBank/DDBJ databases">
        <authorList>
            <consortium name="GenomeTrakr network: Whole genome sequencing for foodborne pathogen traceback"/>
        </authorList>
    </citation>
    <scope>NUCLEOTIDE SEQUENCE [LARGE SCALE GENOMIC DNA]</scope>
    <source>
        <strain evidence="3">FLUFL-1338</strain>
        <strain evidence="2">FLUFL-367</strain>
    </source>
</reference>
<evidence type="ECO:0000313" key="3">
    <source>
        <dbReference type="EMBL" id="MIK94421.1"/>
    </source>
</evidence>
<dbReference type="Proteomes" id="UP000839834">
    <property type="component" value="Unassembled WGS sequence"/>
</dbReference>
<sequence length="173" mass="19701">MNKLSIQQAWCEMDILKILDGVKGKVLDAAHFELLKHAYELQEHNISQLKTNNAALKESNELLKERSKGIEDKVEQLEDELHQVKKQLKQQVVDDGEIIKLSENATKIMSRIINEDVTDFYENAMIDVMDISKISVEAALDELSEHGLIEAYSARPGYGLHYHLTRKAKKAIS</sequence>
<protein>
    <submittedName>
        <fullName evidence="3">Uncharacterized protein</fullName>
    </submittedName>
</protein>
<name>A0A3W1E444_SALER</name>
<dbReference type="EMBL" id="RSMR01000037">
    <property type="protein sequence ID" value="MIK94421.1"/>
    <property type="molecule type" value="Genomic_DNA"/>
</dbReference>
<accession>A0A3W1E444</accession>
<organism evidence="3">
    <name type="scientific">Salmonella enterica</name>
    <name type="common">Salmonella choleraesuis</name>
    <dbReference type="NCBI Taxonomy" id="28901"/>
    <lineage>
        <taxon>Bacteria</taxon>
        <taxon>Pseudomonadati</taxon>
        <taxon>Pseudomonadota</taxon>
        <taxon>Gammaproteobacteria</taxon>
        <taxon>Enterobacterales</taxon>
        <taxon>Enterobacteriaceae</taxon>
        <taxon>Salmonella</taxon>
    </lineage>
</organism>
<dbReference type="AlphaFoldDB" id="A0A3W1E444"/>
<comment type="caution">
    <text evidence="3">The sequence shown here is derived from an EMBL/GenBank/DDBJ whole genome shotgun (WGS) entry which is preliminary data.</text>
</comment>
<evidence type="ECO:0000313" key="2">
    <source>
        <dbReference type="EMBL" id="EAA8666949.1"/>
    </source>
</evidence>
<dbReference type="Proteomes" id="UP000885283">
    <property type="component" value="Unassembled WGS sequence"/>
</dbReference>
<proteinExistence type="predicted"/>
<evidence type="ECO:0000256" key="1">
    <source>
        <dbReference type="SAM" id="Coils"/>
    </source>
</evidence>
<keyword evidence="1" id="KW-0175">Coiled coil</keyword>